<protein>
    <submittedName>
        <fullName evidence="2">Uncharacterized protein</fullName>
    </submittedName>
</protein>
<sequence length="56" mass="6643">EQDIDDEDAPDYEFEDGEKRSKDSNYTFCPAQHRPPILHIFTKHFVRHPIFPSRLG</sequence>
<reference evidence="3" key="2">
    <citation type="submission" date="2015-01" db="EMBL/GenBank/DDBJ databases">
        <title>Evolutionary Origins and Diversification of the Mycorrhizal Mutualists.</title>
        <authorList>
            <consortium name="DOE Joint Genome Institute"/>
            <consortium name="Mycorrhizal Genomics Consortium"/>
            <person name="Kohler A."/>
            <person name="Kuo A."/>
            <person name="Nagy L.G."/>
            <person name="Floudas D."/>
            <person name="Copeland A."/>
            <person name="Barry K.W."/>
            <person name="Cichocki N."/>
            <person name="Veneault-Fourrey C."/>
            <person name="LaButti K."/>
            <person name="Lindquist E.A."/>
            <person name="Lipzen A."/>
            <person name="Lundell T."/>
            <person name="Morin E."/>
            <person name="Murat C."/>
            <person name="Riley R."/>
            <person name="Ohm R."/>
            <person name="Sun H."/>
            <person name="Tunlid A."/>
            <person name="Henrissat B."/>
            <person name="Grigoriev I.V."/>
            <person name="Hibbett D.S."/>
            <person name="Martin F."/>
        </authorList>
    </citation>
    <scope>NUCLEOTIDE SEQUENCE [LARGE SCALE GENOMIC DNA]</scope>
    <source>
        <strain evidence="3">MUT 4182</strain>
    </source>
</reference>
<dbReference type="HOGENOM" id="CLU_2984428_0_0_1"/>
<evidence type="ECO:0000256" key="1">
    <source>
        <dbReference type="SAM" id="MobiDB-lite"/>
    </source>
</evidence>
<feature type="non-terminal residue" evidence="2">
    <location>
        <position position="56"/>
    </location>
</feature>
<name>A0A0C3Q0A0_9AGAM</name>
<reference evidence="2 3" key="1">
    <citation type="submission" date="2014-04" db="EMBL/GenBank/DDBJ databases">
        <authorList>
            <consortium name="DOE Joint Genome Institute"/>
            <person name="Kuo A."/>
            <person name="Girlanda M."/>
            <person name="Perotto S."/>
            <person name="Kohler A."/>
            <person name="Nagy L.G."/>
            <person name="Floudas D."/>
            <person name="Copeland A."/>
            <person name="Barry K.W."/>
            <person name="Cichocki N."/>
            <person name="Veneault-Fourrey C."/>
            <person name="LaButti K."/>
            <person name="Lindquist E.A."/>
            <person name="Lipzen A."/>
            <person name="Lundell T."/>
            <person name="Morin E."/>
            <person name="Murat C."/>
            <person name="Sun H."/>
            <person name="Tunlid A."/>
            <person name="Henrissat B."/>
            <person name="Grigoriev I.V."/>
            <person name="Hibbett D.S."/>
            <person name="Martin F."/>
            <person name="Nordberg H.P."/>
            <person name="Cantor M.N."/>
            <person name="Hua S.X."/>
        </authorList>
    </citation>
    <scope>NUCLEOTIDE SEQUENCE [LARGE SCALE GENOMIC DNA]</scope>
    <source>
        <strain evidence="2 3">MUT 4182</strain>
    </source>
</reference>
<feature type="non-terminal residue" evidence="2">
    <location>
        <position position="1"/>
    </location>
</feature>
<evidence type="ECO:0000313" key="3">
    <source>
        <dbReference type="Proteomes" id="UP000054248"/>
    </source>
</evidence>
<keyword evidence="3" id="KW-1185">Reference proteome</keyword>
<accession>A0A0C3Q0A0</accession>
<feature type="compositionally biased region" description="Acidic residues" evidence="1">
    <location>
        <begin position="1"/>
        <end position="16"/>
    </location>
</feature>
<gene>
    <name evidence="2" type="ORF">M407DRAFT_48583</name>
</gene>
<dbReference type="OrthoDB" id="3262412at2759"/>
<evidence type="ECO:0000313" key="2">
    <source>
        <dbReference type="EMBL" id="KIO15751.1"/>
    </source>
</evidence>
<proteinExistence type="predicted"/>
<dbReference type="AlphaFoldDB" id="A0A0C3Q0A0"/>
<feature type="region of interest" description="Disordered" evidence="1">
    <location>
        <begin position="1"/>
        <end position="27"/>
    </location>
</feature>
<organism evidence="2 3">
    <name type="scientific">Tulasnella calospora MUT 4182</name>
    <dbReference type="NCBI Taxonomy" id="1051891"/>
    <lineage>
        <taxon>Eukaryota</taxon>
        <taxon>Fungi</taxon>
        <taxon>Dikarya</taxon>
        <taxon>Basidiomycota</taxon>
        <taxon>Agaricomycotina</taxon>
        <taxon>Agaricomycetes</taxon>
        <taxon>Cantharellales</taxon>
        <taxon>Tulasnellaceae</taxon>
        <taxon>Tulasnella</taxon>
    </lineage>
</organism>
<dbReference type="EMBL" id="KN823838">
    <property type="protein sequence ID" value="KIO15751.1"/>
    <property type="molecule type" value="Genomic_DNA"/>
</dbReference>
<dbReference type="Proteomes" id="UP000054248">
    <property type="component" value="Unassembled WGS sequence"/>
</dbReference>